<dbReference type="InterPro" id="IPR011765">
    <property type="entry name" value="Pept_M16_N"/>
</dbReference>
<keyword evidence="6" id="KW-1185">Reference proteome</keyword>
<gene>
    <name evidence="5" type="ORF">CSUI_008373</name>
</gene>
<dbReference type="InterPro" id="IPR050361">
    <property type="entry name" value="MPP/UQCRC_Complex"/>
</dbReference>
<dbReference type="EMBL" id="MIGC01004671">
    <property type="protein sequence ID" value="PHJ17803.1"/>
    <property type="molecule type" value="Genomic_DNA"/>
</dbReference>
<dbReference type="GO" id="GO:0005739">
    <property type="term" value="C:mitochondrion"/>
    <property type="evidence" value="ECO:0007669"/>
    <property type="project" value="TreeGrafter"/>
</dbReference>
<dbReference type="SUPFAM" id="SSF63411">
    <property type="entry name" value="LuxS/MPP-like metallohydrolase"/>
    <property type="match status" value="2"/>
</dbReference>
<sequence>MASILLRRFGQGSLGTSIVKRRETSLSQHFSFSNNAFSSRKDFFLSFERSFSTKGSSAAVSLQSSSSSSSSSSVKSGTAPNYRHVPFVKEDIEKVMAEVPEFKYYYVGGAKEDTKGNIYRDIPLDKTVLQPNEIREYVSPHGDLEYSKLDNGLRIASLDRGGLTASLGLFVHAGSRFEDLSNFGVTHMIQSLAFSSTAHLSLLRTVKTIEVLGANAGCVAGREHLVYSAECLRGYMPLLVPMLTGNVLFPRLLPWELKACKEKLLLARKKLEIMPDQMVSELLHTTAWHNNTLGHKLHCTERSLNHYNPDVIRHYMLQHFSPENMVFVGVNVNHDELCTWLMRAFVDYNAIPSTPRTLQPPVYTGGDVRMEMHSPHVHIAIAFETPGGWNSGDLVAYSVLQTIIGGGGAFSTGGPGKGMYTRLYLNVLNENDWIESVMAFNTQYTDSGIFGLYMLADPAKVSPSLK</sequence>
<dbReference type="GeneID" id="94431718"/>
<comment type="similarity">
    <text evidence="2">Belongs to the peptidase M16 family.</text>
</comment>
<dbReference type="Gene3D" id="3.30.830.10">
    <property type="entry name" value="Metalloenzyme, LuxS/M16 peptidase-like"/>
    <property type="match status" value="2"/>
</dbReference>
<comment type="function">
    <text evidence="1">Substrate recognition and binding subunit of the essential mitochondrial processing protease (MPP), which cleaves the mitochondrial sequence off newly imported precursors proteins.</text>
</comment>
<reference evidence="5 6" key="1">
    <citation type="journal article" date="2017" name="Int. J. Parasitol.">
        <title>The genome of the protozoan parasite Cystoisospora suis and a reverse vaccinology approach to identify vaccine candidates.</title>
        <authorList>
            <person name="Palmieri N."/>
            <person name="Shrestha A."/>
            <person name="Ruttkowski B."/>
            <person name="Beck T."/>
            <person name="Vogl C."/>
            <person name="Tomley F."/>
            <person name="Blake D.P."/>
            <person name="Joachim A."/>
        </authorList>
    </citation>
    <scope>NUCLEOTIDE SEQUENCE [LARGE SCALE GENOMIC DNA]</scope>
    <source>
        <strain evidence="5 6">Wien I</strain>
    </source>
</reference>
<accession>A0A2C6KN39</accession>
<dbReference type="AlphaFoldDB" id="A0A2C6KN39"/>
<dbReference type="PANTHER" id="PTHR11851:SF49">
    <property type="entry name" value="MITOCHONDRIAL-PROCESSING PEPTIDASE SUBUNIT ALPHA"/>
    <property type="match status" value="1"/>
</dbReference>
<dbReference type="Pfam" id="PF00675">
    <property type="entry name" value="Peptidase_M16"/>
    <property type="match status" value="1"/>
</dbReference>
<evidence type="ECO:0000259" key="3">
    <source>
        <dbReference type="Pfam" id="PF00675"/>
    </source>
</evidence>
<name>A0A2C6KN39_9APIC</name>
<dbReference type="VEuPathDB" id="ToxoDB:CSUI_008373"/>
<evidence type="ECO:0000313" key="6">
    <source>
        <dbReference type="Proteomes" id="UP000221165"/>
    </source>
</evidence>
<dbReference type="InterPro" id="IPR007863">
    <property type="entry name" value="Peptidase_M16_C"/>
</dbReference>
<dbReference type="OrthoDB" id="10251424at2759"/>
<comment type="caution">
    <text evidence="5">The sequence shown here is derived from an EMBL/GenBank/DDBJ whole genome shotgun (WGS) entry which is preliminary data.</text>
</comment>
<dbReference type="RefSeq" id="XP_067919517.1">
    <property type="nucleotide sequence ID" value="XM_068068507.1"/>
</dbReference>
<proteinExistence type="inferred from homology"/>
<dbReference type="Pfam" id="PF05193">
    <property type="entry name" value="Peptidase_M16_C"/>
    <property type="match status" value="1"/>
</dbReference>
<dbReference type="Proteomes" id="UP000221165">
    <property type="component" value="Unassembled WGS sequence"/>
</dbReference>
<feature type="domain" description="Peptidase M16 C-terminal" evidence="4">
    <location>
        <begin position="308"/>
        <end position="462"/>
    </location>
</feature>
<evidence type="ECO:0000256" key="2">
    <source>
        <dbReference type="ARBA" id="ARBA00007261"/>
    </source>
</evidence>
<dbReference type="GO" id="GO:0046872">
    <property type="term" value="F:metal ion binding"/>
    <property type="evidence" value="ECO:0007669"/>
    <property type="project" value="InterPro"/>
</dbReference>
<organism evidence="5 6">
    <name type="scientific">Cystoisospora suis</name>
    <dbReference type="NCBI Taxonomy" id="483139"/>
    <lineage>
        <taxon>Eukaryota</taxon>
        <taxon>Sar</taxon>
        <taxon>Alveolata</taxon>
        <taxon>Apicomplexa</taxon>
        <taxon>Conoidasida</taxon>
        <taxon>Coccidia</taxon>
        <taxon>Eucoccidiorida</taxon>
        <taxon>Eimeriorina</taxon>
        <taxon>Sarcocystidae</taxon>
        <taxon>Cystoisospora</taxon>
    </lineage>
</organism>
<evidence type="ECO:0000313" key="5">
    <source>
        <dbReference type="EMBL" id="PHJ17803.1"/>
    </source>
</evidence>
<protein>
    <submittedName>
        <fullName evidence="5">Mitochondrial processing peptidase alpha subunit</fullName>
    </submittedName>
</protein>
<dbReference type="PANTHER" id="PTHR11851">
    <property type="entry name" value="METALLOPROTEASE"/>
    <property type="match status" value="1"/>
</dbReference>
<evidence type="ECO:0000259" key="4">
    <source>
        <dbReference type="Pfam" id="PF05193"/>
    </source>
</evidence>
<dbReference type="InterPro" id="IPR011249">
    <property type="entry name" value="Metalloenz_LuxS/M16"/>
</dbReference>
<evidence type="ECO:0000256" key="1">
    <source>
        <dbReference type="ARBA" id="ARBA00002123"/>
    </source>
</evidence>
<feature type="domain" description="Peptidase M16 N-terminal" evidence="3">
    <location>
        <begin position="161"/>
        <end position="300"/>
    </location>
</feature>